<dbReference type="Pfam" id="PF13561">
    <property type="entry name" value="adh_short_C2"/>
    <property type="match status" value="1"/>
</dbReference>
<proteinExistence type="inferred from homology"/>
<dbReference type="OrthoDB" id="286404at2"/>
<comment type="similarity">
    <text evidence="1">Belongs to the short-chain dehydrogenases/reductases (SDR) family.</text>
</comment>
<dbReference type="GO" id="GO:0005829">
    <property type="term" value="C:cytosol"/>
    <property type="evidence" value="ECO:0007669"/>
    <property type="project" value="TreeGrafter"/>
</dbReference>
<evidence type="ECO:0000313" key="5">
    <source>
        <dbReference type="EMBL" id="RWY38862.1"/>
    </source>
</evidence>
<dbReference type="InterPro" id="IPR052178">
    <property type="entry name" value="Sec_Metab_Biosynth_SDR"/>
</dbReference>
<comment type="caution">
    <text evidence="5">The sequence shown here is derived from an EMBL/GenBank/DDBJ whole genome shotgun (WGS) entry which is preliminary data.</text>
</comment>
<reference evidence="5 6" key="1">
    <citation type="journal article" date="2015" name="Int. J. Syst. Evol. Microbiol.">
        <title>Gemmobacter intermedius sp. nov., isolated from a white stork (Ciconia ciconia).</title>
        <authorList>
            <person name="Kampfer P."/>
            <person name="Jerzak L."/>
            <person name="Wilharm G."/>
            <person name="Golke J."/>
            <person name="Busse H.J."/>
            <person name="Glaeser S.P."/>
        </authorList>
    </citation>
    <scope>NUCLEOTIDE SEQUENCE [LARGE SCALE GENOMIC DNA]</scope>
    <source>
        <strain evidence="5 6">119/4</strain>
    </source>
</reference>
<dbReference type="InterPro" id="IPR036291">
    <property type="entry name" value="NAD(P)-bd_dom_sf"/>
</dbReference>
<protein>
    <submittedName>
        <fullName evidence="5">SDR family oxidoreductase</fullName>
    </submittedName>
</protein>
<sequence>MSAEGLFSLKGRVALVTGGTRGIGRMIAEGLAAQGARVYIASRKADETASDPKGLIALQADVSSHAGIAGLAERFAQREPHLDILVNNAGVAWGAPLAEVDERSWDRVMAVNLKAPFFMTQAFLPALRRASARGGKAKVINIGSIDGIWVNPWDTYAYQASKAGLQHLTRRLAAELIRQGIVVNAIAPGAFPSDMNRAARDREDAIAASIPAGRVGQAQDIAAAAIYLASAGGDYVVGSVIAVDGGLVFANPGAMPEA</sequence>
<keyword evidence="6" id="KW-1185">Reference proteome</keyword>
<gene>
    <name evidence="5" type="ORF">EP867_15105</name>
</gene>
<dbReference type="InterPro" id="IPR002347">
    <property type="entry name" value="SDR_fam"/>
</dbReference>
<accession>A0A3S3UC48</accession>
<evidence type="ECO:0000313" key="6">
    <source>
        <dbReference type="Proteomes" id="UP000287168"/>
    </source>
</evidence>
<dbReference type="FunFam" id="3.40.50.720:FF:000084">
    <property type="entry name" value="Short-chain dehydrogenase reductase"/>
    <property type="match status" value="1"/>
</dbReference>
<feature type="domain" description="Ketoreductase" evidence="4">
    <location>
        <begin position="12"/>
        <end position="148"/>
    </location>
</feature>
<dbReference type="PANTHER" id="PTHR43618">
    <property type="entry name" value="7-ALPHA-HYDROXYSTEROID DEHYDROGENASE"/>
    <property type="match status" value="1"/>
</dbReference>
<dbReference type="PANTHER" id="PTHR43618:SF8">
    <property type="entry name" value="7ALPHA-HYDROXYSTEROID DEHYDROGENASE"/>
    <property type="match status" value="1"/>
</dbReference>
<dbReference type="InterPro" id="IPR057326">
    <property type="entry name" value="KR_dom"/>
</dbReference>
<name>A0A3S3UC48_9RHOB</name>
<organism evidence="5 6">
    <name type="scientific">Falsigemmobacter intermedius</name>
    <dbReference type="NCBI Taxonomy" id="1553448"/>
    <lineage>
        <taxon>Bacteria</taxon>
        <taxon>Pseudomonadati</taxon>
        <taxon>Pseudomonadota</taxon>
        <taxon>Alphaproteobacteria</taxon>
        <taxon>Rhodobacterales</taxon>
        <taxon>Paracoccaceae</taxon>
        <taxon>Falsigemmobacter</taxon>
    </lineage>
</organism>
<evidence type="ECO:0000256" key="3">
    <source>
        <dbReference type="ARBA" id="ARBA00023002"/>
    </source>
</evidence>
<evidence type="ECO:0000259" key="4">
    <source>
        <dbReference type="SMART" id="SM00822"/>
    </source>
</evidence>
<dbReference type="PRINTS" id="PR00080">
    <property type="entry name" value="SDRFAMILY"/>
</dbReference>
<keyword evidence="2" id="KW-0521">NADP</keyword>
<dbReference type="Proteomes" id="UP000287168">
    <property type="component" value="Unassembled WGS sequence"/>
</dbReference>
<evidence type="ECO:0000256" key="2">
    <source>
        <dbReference type="ARBA" id="ARBA00022857"/>
    </source>
</evidence>
<keyword evidence="3" id="KW-0560">Oxidoreductase</keyword>
<dbReference type="GO" id="GO:0008709">
    <property type="term" value="F:cholate 7-alpha-dehydrogenase (NAD+) activity"/>
    <property type="evidence" value="ECO:0007669"/>
    <property type="project" value="TreeGrafter"/>
</dbReference>
<evidence type="ECO:0000256" key="1">
    <source>
        <dbReference type="ARBA" id="ARBA00006484"/>
    </source>
</evidence>
<dbReference type="SUPFAM" id="SSF51735">
    <property type="entry name" value="NAD(P)-binding Rossmann-fold domains"/>
    <property type="match status" value="1"/>
</dbReference>
<dbReference type="Gene3D" id="3.40.50.720">
    <property type="entry name" value="NAD(P)-binding Rossmann-like Domain"/>
    <property type="match status" value="1"/>
</dbReference>
<dbReference type="SMART" id="SM00822">
    <property type="entry name" value="PKS_KR"/>
    <property type="match status" value="1"/>
</dbReference>
<dbReference type="AlphaFoldDB" id="A0A3S3UC48"/>
<dbReference type="RefSeq" id="WP_128490317.1">
    <property type="nucleotide sequence ID" value="NZ_JBHLXB010000152.1"/>
</dbReference>
<dbReference type="PRINTS" id="PR00081">
    <property type="entry name" value="GDHRDH"/>
</dbReference>
<dbReference type="EMBL" id="SBLC01000028">
    <property type="protein sequence ID" value="RWY38862.1"/>
    <property type="molecule type" value="Genomic_DNA"/>
</dbReference>